<evidence type="ECO:0000256" key="7">
    <source>
        <dbReference type="ARBA" id="ARBA00023012"/>
    </source>
</evidence>
<organism evidence="10 11">
    <name type="scientific">Clostridium lapidicellarium</name>
    <dbReference type="NCBI Taxonomy" id="3240931"/>
    <lineage>
        <taxon>Bacteria</taxon>
        <taxon>Bacillati</taxon>
        <taxon>Bacillota</taxon>
        <taxon>Clostridia</taxon>
        <taxon>Eubacteriales</taxon>
        <taxon>Clostridiaceae</taxon>
        <taxon>Clostridium</taxon>
    </lineage>
</organism>
<name>A0ABV4DZ83_9CLOT</name>
<gene>
    <name evidence="10" type="ORF">AB8S09_11270</name>
</gene>
<sequence>MFKKLKVELVLTNLILTSLVLITIFSGIYILMDRNFEHSSREKMIKTAETERVPPLKPPNRNMNSMESFFVKTDDDGNIIEISWNSNIDRYTYEAIVKSVFRENTSRGSISYRNYNLRYLKVPKNYGFILVFLDKTPDNEILHNLIIISISVCTISLILVFIISLFIASISLRPIISAWKKQQNFVADASHELRTPLAVITTNLDIVIGSPDDTIKSQHKWLKNIKLETGRMTRLIEDLLYLARSDSNRQQLNFSNFNLSSAVTQSIVPFEASAIKHEIQMTSHIESKINFTGDEGRIKQLMAILIHNAIKHTPAGKSIEINLCRINGNIQITVQDTGEGIAPEHIDKIFDRFYKVDKVRSGNNGNFGLGLSIAKSIVEEHRGAITVSSTPGEGSLFKVIFHTA</sequence>
<keyword evidence="5" id="KW-0808">Transferase</keyword>
<keyword evidence="6 10" id="KW-0418">Kinase</keyword>
<dbReference type="Gene3D" id="3.30.565.10">
    <property type="entry name" value="Histidine kinase-like ATPase, C-terminal domain"/>
    <property type="match status" value="1"/>
</dbReference>
<dbReference type="EC" id="2.7.13.3" evidence="3"/>
<evidence type="ECO:0000259" key="9">
    <source>
        <dbReference type="PROSITE" id="PS50109"/>
    </source>
</evidence>
<dbReference type="PRINTS" id="PR00344">
    <property type="entry name" value="BCTRLSENSOR"/>
</dbReference>
<dbReference type="GO" id="GO:0016301">
    <property type="term" value="F:kinase activity"/>
    <property type="evidence" value="ECO:0007669"/>
    <property type="project" value="UniProtKB-KW"/>
</dbReference>
<dbReference type="SMART" id="SM00388">
    <property type="entry name" value="HisKA"/>
    <property type="match status" value="1"/>
</dbReference>
<dbReference type="InterPro" id="IPR050351">
    <property type="entry name" value="BphY/WalK/GraS-like"/>
</dbReference>
<dbReference type="InterPro" id="IPR003594">
    <property type="entry name" value="HATPase_dom"/>
</dbReference>
<keyword evidence="7" id="KW-0902">Two-component regulatory system</keyword>
<dbReference type="InterPro" id="IPR004358">
    <property type="entry name" value="Sig_transdc_His_kin-like_C"/>
</dbReference>
<dbReference type="SUPFAM" id="SSF47384">
    <property type="entry name" value="Homodimeric domain of signal transducing histidine kinase"/>
    <property type="match status" value="1"/>
</dbReference>
<feature type="transmembrane region" description="Helical" evidence="8">
    <location>
        <begin position="145"/>
        <end position="172"/>
    </location>
</feature>
<dbReference type="Proteomes" id="UP001565220">
    <property type="component" value="Unassembled WGS sequence"/>
</dbReference>
<accession>A0ABV4DZ83</accession>
<dbReference type="EMBL" id="JBGFFE010000017">
    <property type="protein sequence ID" value="MEY8764212.1"/>
    <property type="molecule type" value="Genomic_DNA"/>
</dbReference>
<dbReference type="Pfam" id="PF00512">
    <property type="entry name" value="HisKA"/>
    <property type="match status" value="1"/>
</dbReference>
<evidence type="ECO:0000256" key="2">
    <source>
        <dbReference type="ARBA" id="ARBA00004370"/>
    </source>
</evidence>
<comment type="catalytic activity">
    <reaction evidence="1">
        <text>ATP + protein L-histidine = ADP + protein N-phospho-L-histidine.</text>
        <dbReference type="EC" id="2.7.13.3"/>
    </reaction>
</comment>
<proteinExistence type="predicted"/>
<keyword evidence="11" id="KW-1185">Reference proteome</keyword>
<evidence type="ECO:0000256" key="3">
    <source>
        <dbReference type="ARBA" id="ARBA00012438"/>
    </source>
</evidence>
<dbReference type="PANTHER" id="PTHR45453:SF1">
    <property type="entry name" value="PHOSPHATE REGULON SENSOR PROTEIN PHOR"/>
    <property type="match status" value="1"/>
</dbReference>
<dbReference type="InterPro" id="IPR005467">
    <property type="entry name" value="His_kinase_dom"/>
</dbReference>
<dbReference type="SUPFAM" id="SSF55874">
    <property type="entry name" value="ATPase domain of HSP90 chaperone/DNA topoisomerase II/histidine kinase"/>
    <property type="match status" value="1"/>
</dbReference>
<comment type="caution">
    <text evidence="10">The sequence shown here is derived from an EMBL/GenBank/DDBJ whole genome shotgun (WGS) entry which is preliminary data.</text>
</comment>
<comment type="subcellular location">
    <subcellularLocation>
        <location evidence="2">Membrane</location>
    </subcellularLocation>
</comment>
<evidence type="ECO:0000256" key="5">
    <source>
        <dbReference type="ARBA" id="ARBA00022679"/>
    </source>
</evidence>
<evidence type="ECO:0000313" key="10">
    <source>
        <dbReference type="EMBL" id="MEY8764212.1"/>
    </source>
</evidence>
<protein>
    <recommendedName>
        <fullName evidence="3">histidine kinase</fullName>
        <ecNumber evidence="3">2.7.13.3</ecNumber>
    </recommendedName>
</protein>
<evidence type="ECO:0000256" key="6">
    <source>
        <dbReference type="ARBA" id="ARBA00022777"/>
    </source>
</evidence>
<dbReference type="RefSeq" id="WP_369869136.1">
    <property type="nucleotide sequence ID" value="NZ_JBGFFE010000017.1"/>
</dbReference>
<feature type="domain" description="Histidine kinase" evidence="9">
    <location>
        <begin position="188"/>
        <end position="404"/>
    </location>
</feature>
<keyword evidence="8" id="KW-0472">Membrane</keyword>
<dbReference type="PANTHER" id="PTHR45453">
    <property type="entry name" value="PHOSPHATE REGULON SENSOR PROTEIN PHOR"/>
    <property type="match status" value="1"/>
</dbReference>
<dbReference type="Pfam" id="PF02518">
    <property type="entry name" value="HATPase_c"/>
    <property type="match status" value="1"/>
</dbReference>
<keyword evidence="4" id="KW-0597">Phosphoprotein</keyword>
<evidence type="ECO:0000256" key="4">
    <source>
        <dbReference type="ARBA" id="ARBA00022553"/>
    </source>
</evidence>
<dbReference type="PROSITE" id="PS50109">
    <property type="entry name" value="HIS_KIN"/>
    <property type="match status" value="1"/>
</dbReference>
<evidence type="ECO:0000256" key="1">
    <source>
        <dbReference type="ARBA" id="ARBA00000085"/>
    </source>
</evidence>
<dbReference type="InterPro" id="IPR036890">
    <property type="entry name" value="HATPase_C_sf"/>
</dbReference>
<evidence type="ECO:0000256" key="8">
    <source>
        <dbReference type="SAM" id="Phobius"/>
    </source>
</evidence>
<dbReference type="Gene3D" id="1.10.287.130">
    <property type="match status" value="1"/>
</dbReference>
<feature type="transmembrane region" description="Helical" evidence="8">
    <location>
        <begin position="9"/>
        <end position="32"/>
    </location>
</feature>
<evidence type="ECO:0000313" key="11">
    <source>
        <dbReference type="Proteomes" id="UP001565220"/>
    </source>
</evidence>
<keyword evidence="8" id="KW-0812">Transmembrane</keyword>
<dbReference type="SMART" id="SM00387">
    <property type="entry name" value="HATPase_c"/>
    <property type="match status" value="1"/>
</dbReference>
<dbReference type="InterPro" id="IPR036097">
    <property type="entry name" value="HisK_dim/P_sf"/>
</dbReference>
<keyword evidence="8" id="KW-1133">Transmembrane helix</keyword>
<dbReference type="CDD" id="cd00082">
    <property type="entry name" value="HisKA"/>
    <property type="match status" value="1"/>
</dbReference>
<reference evidence="10 11" key="1">
    <citation type="submission" date="2024-08" db="EMBL/GenBank/DDBJ databases">
        <title>Clostridium lapicellarii sp. nov., and Clostridium renhuaiense sp. nov., two species isolated from the mud in a fermentation cellar used for producing sauce-flavour Chinese liquors.</title>
        <authorList>
            <person name="Yang F."/>
            <person name="Wang H."/>
            <person name="Chen L.Q."/>
            <person name="Zhou N."/>
            <person name="Lu J.J."/>
            <person name="Pu X.X."/>
            <person name="Wan B."/>
            <person name="Wang L."/>
            <person name="Liu S.J."/>
        </authorList>
    </citation>
    <scope>NUCLEOTIDE SEQUENCE [LARGE SCALE GENOMIC DNA]</scope>
    <source>
        <strain evidence="10 11">MT-113</strain>
    </source>
</reference>
<dbReference type="InterPro" id="IPR003661">
    <property type="entry name" value="HisK_dim/P_dom"/>
</dbReference>